<evidence type="ECO:0000259" key="1">
    <source>
        <dbReference type="PROSITE" id="PS50222"/>
    </source>
</evidence>
<dbReference type="OrthoDB" id="10260455at2759"/>
<dbReference type="PROSITE" id="PS50222">
    <property type="entry name" value="EF_HAND_2"/>
    <property type="match status" value="1"/>
</dbReference>
<dbReference type="InterPro" id="IPR039879">
    <property type="entry name" value="EFC10"/>
</dbReference>
<protein>
    <submittedName>
        <fullName evidence="2">Dimerization-anchoring domain of cAMP-dependent protein kinase, regulatory subunit</fullName>
    </submittedName>
</protein>
<dbReference type="InParanoid" id="A0A0V0R7J7"/>
<dbReference type="AlphaFoldDB" id="A0A0V0R7J7"/>
<reference evidence="2 3" key="1">
    <citation type="journal article" date="2015" name="Sci. Rep.">
        <title>Genome of the facultative scuticociliatosis pathogen Pseudocohnilembus persalinus provides insight into its virulence through horizontal gene transfer.</title>
        <authorList>
            <person name="Xiong J."/>
            <person name="Wang G."/>
            <person name="Cheng J."/>
            <person name="Tian M."/>
            <person name="Pan X."/>
            <person name="Warren A."/>
            <person name="Jiang C."/>
            <person name="Yuan D."/>
            <person name="Miao W."/>
        </authorList>
    </citation>
    <scope>NUCLEOTIDE SEQUENCE [LARGE SCALE GENOMIC DNA]</scope>
    <source>
        <strain evidence="2">36N120E</strain>
    </source>
</reference>
<gene>
    <name evidence="2" type="ORF">PPERSA_08780</name>
</gene>
<proteinExistence type="predicted"/>
<feature type="domain" description="EF-hand" evidence="1">
    <location>
        <begin position="64"/>
        <end position="99"/>
    </location>
</feature>
<name>A0A0V0R7J7_PSEPJ</name>
<keyword evidence="2" id="KW-0418">Kinase</keyword>
<keyword evidence="2" id="KW-0808">Transferase</keyword>
<dbReference type="InterPro" id="IPR002048">
    <property type="entry name" value="EF_hand_dom"/>
</dbReference>
<dbReference type="Gene3D" id="1.10.238.10">
    <property type="entry name" value="EF-hand"/>
    <property type="match status" value="1"/>
</dbReference>
<dbReference type="PANTHER" id="PTHR21847:SF1">
    <property type="entry name" value="EF-HAND CALCIUM-BINDING DOMAIN-CONTAINING PROTEIN 10"/>
    <property type="match status" value="1"/>
</dbReference>
<dbReference type="InterPro" id="IPR011992">
    <property type="entry name" value="EF-hand-dom_pair"/>
</dbReference>
<evidence type="ECO:0000313" key="2">
    <source>
        <dbReference type="EMBL" id="KRX10478.1"/>
    </source>
</evidence>
<dbReference type="Proteomes" id="UP000054937">
    <property type="component" value="Unassembled WGS sequence"/>
</dbReference>
<dbReference type="GO" id="GO:0005509">
    <property type="term" value="F:calcium ion binding"/>
    <property type="evidence" value="ECO:0007669"/>
    <property type="project" value="InterPro"/>
</dbReference>
<organism evidence="2 3">
    <name type="scientific">Pseudocohnilembus persalinus</name>
    <name type="common">Ciliate</name>
    <dbReference type="NCBI Taxonomy" id="266149"/>
    <lineage>
        <taxon>Eukaryota</taxon>
        <taxon>Sar</taxon>
        <taxon>Alveolata</taxon>
        <taxon>Ciliophora</taxon>
        <taxon>Intramacronucleata</taxon>
        <taxon>Oligohymenophorea</taxon>
        <taxon>Scuticociliatia</taxon>
        <taxon>Philasterida</taxon>
        <taxon>Pseudocohnilembidae</taxon>
        <taxon>Pseudocohnilembus</taxon>
    </lineage>
</organism>
<keyword evidence="3" id="KW-1185">Reference proteome</keyword>
<accession>A0A0V0R7J7</accession>
<dbReference type="CDD" id="cd22961">
    <property type="entry name" value="DD_TEX55-like"/>
    <property type="match status" value="1"/>
</dbReference>
<dbReference type="EMBL" id="LDAU01000027">
    <property type="protein sequence ID" value="KRX10478.1"/>
    <property type="molecule type" value="Genomic_DNA"/>
</dbReference>
<dbReference type="PANTHER" id="PTHR21847">
    <property type="entry name" value="EF-HAND CALCIUM-BINDING DOMAIN-CONTAINING PROTEIN 10"/>
    <property type="match status" value="1"/>
</dbReference>
<comment type="caution">
    <text evidence="2">The sequence shown here is derived from an EMBL/GenBank/DDBJ whole genome shotgun (WGS) entry which is preliminary data.</text>
</comment>
<evidence type="ECO:0000313" key="3">
    <source>
        <dbReference type="Proteomes" id="UP000054937"/>
    </source>
</evidence>
<dbReference type="GO" id="GO:0016301">
    <property type="term" value="F:kinase activity"/>
    <property type="evidence" value="ECO:0007669"/>
    <property type="project" value="UniProtKB-KW"/>
</dbReference>
<dbReference type="SUPFAM" id="SSF47391">
    <property type="entry name" value="Dimerization-anchoring domain of cAMP-dependent PK regulatory subunit"/>
    <property type="match status" value="1"/>
</dbReference>
<sequence>MSNTEGIPNQLELEAQEYLRKNRINELFEDLCTEICFHQPENVKDFMINSLKEKQKQGFKHGVFAPQEIKNIFTLFDLKKNGIIDKQTCREALKAFATSELQWTRLEEAGLPEEVNFEKFEELVQNYFFKFDPSKHERRENKPKINLNNVDSWAEELFKQKELNQNNSRISKEDLINYSISILRDGGYPNFKESVFEQSLYDLGFLGVLSFSYNDFATYLSYVVKKVQDSEHY</sequence>
<dbReference type="SUPFAM" id="SSF47473">
    <property type="entry name" value="EF-hand"/>
    <property type="match status" value="1"/>
</dbReference>